<evidence type="ECO:0008006" key="4">
    <source>
        <dbReference type="Google" id="ProtNLM"/>
    </source>
</evidence>
<gene>
    <name evidence="2" type="ORF">A2604_01795</name>
</gene>
<dbReference type="Gene3D" id="3.30.70.60">
    <property type="match status" value="1"/>
</dbReference>
<feature type="coiled-coil region" evidence="1">
    <location>
        <begin position="33"/>
        <end position="60"/>
    </location>
</feature>
<evidence type="ECO:0000313" key="2">
    <source>
        <dbReference type="EMBL" id="OGZ03665.1"/>
    </source>
</evidence>
<sequence>MKESNKRMLSLLAAFVLFLVSLFIFSSFVKPAFLEVRDLREQLKTERDRLNAQKNASTAMDSFYADYNKNAASIKSLLETALPGGKDVPQSVFQVQSLSYASGLKLRSFSVELANVASGGEKAGVSLIKKVEKIEMDVKLSGKYESFKNFLKALETNVKLTDVKSIDISTATGGDLVFGLKLNAYYQE</sequence>
<organism evidence="2 3">
    <name type="scientific">Candidatus Liptonbacteria bacterium RIFOXYD1_FULL_36_11</name>
    <dbReference type="NCBI Taxonomy" id="1798656"/>
    <lineage>
        <taxon>Bacteria</taxon>
        <taxon>Candidatus Liptoniibacteriota</taxon>
    </lineage>
</organism>
<dbReference type="EMBL" id="MHLG01000013">
    <property type="protein sequence ID" value="OGZ03665.1"/>
    <property type="molecule type" value="Genomic_DNA"/>
</dbReference>
<protein>
    <recommendedName>
        <fullName evidence="4">Type 4a pilus biogenesis protein PilO</fullName>
    </recommendedName>
</protein>
<name>A0A1G2CQK3_9BACT</name>
<proteinExistence type="predicted"/>
<evidence type="ECO:0000313" key="3">
    <source>
        <dbReference type="Proteomes" id="UP000177587"/>
    </source>
</evidence>
<dbReference type="InterPro" id="IPR014717">
    <property type="entry name" value="Transl_elong_EF1B/ribsomal_bS6"/>
</dbReference>
<evidence type="ECO:0000256" key="1">
    <source>
        <dbReference type="SAM" id="Coils"/>
    </source>
</evidence>
<dbReference type="STRING" id="1798656.A2604_01795"/>
<reference evidence="2 3" key="1">
    <citation type="journal article" date="2016" name="Nat. Commun.">
        <title>Thousands of microbial genomes shed light on interconnected biogeochemical processes in an aquifer system.</title>
        <authorList>
            <person name="Anantharaman K."/>
            <person name="Brown C.T."/>
            <person name="Hug L.A."/>
            <person name="Sharon I."/>
            <person name="Castelle C.J."/>
            <person name="Probst A.J."/>
            <person name="Thomas B.C."/>
            <person name="Singh A."/>
            <person name="Wilkins M.J."/>
            <person name="Karaoz U."/>
            <person name="Brodie E.L."/>
            <person name="Williams K.H."/>
            <person name="Hubbard S.S."/>
            <person name="Banfield J.F."/>
        </authorList>
    </citation>
    <scope>NUCLEOTIDE SEQUENCE [LARGE SCALE GENOMIC DNA]</scope>
</reference>
<comment type="caution">
    <text evidence="2">The sequence shown here is derived from an EMBL/GenBank/DDBJ whole genome shotgun (WGS) entry which is preliminary data.</text>
</comment>
<dbReference type="Proteomes" id="UP000177587">
    <property type="component" value="Unassembled WGS sequence"/>
</dbReference>
<accession>A0A1G2CQK3</accession>
<keyword evidence="1" id="KW-0175">Coiled coil</keyword>
<dbReference type="AlphaFoldDB" id="A0A1G2CQK3"/>